<dbReference type="EC" id="3.1.3.23" evidence="1"/>
<dbReference type="PROSITE" id="PS01229">
    <property type="entry name" value="COF_2"/>
    <property type="match status" value="1"/>
</dbReference>
<dbReference type="GO" id="GO:0000287">
    <property type="term" value="F:magnesium ion binding"/>
    <property type="evidence" value="ECO:0007669"/>
    <property type="project" value="TreeGrafter"/>
</dbReference>
<reference evidence="1 2" key="1">
    <citation type="submission" date="2014-03" db="EMBL/GenBank/DDBJ databases">
        <title>Genomics of Bifidobacteria.</title>
        <authorList>
            <person name="Ventura M."/>
            <person name="Milani C."/>
            <person name="Lugli G.A."/>
        </authorList>
    </citation>
    <scope>NUCLEOTIDE SEQUENCE [LARGE SCALE GENOMIC DNA]</scope>
    <source>
        <strain evidence="1 2">DSM 23973</strain>
    </source>
</reference>
<dbReference type="Gene3D" id="3.40.50.1000">
    <property type="entry name" value="HAD superfamily/HAD-like"/>
    <property type="match status" value="1"/>
</dbReference>
<dbReference type="GO" id="GO:0050308">
    <property type="term" value="F:sugar-phosphatase activity"/>
    <property type="evidence" value="ECO:0007669"/>
    <property type="project" value="UniProtKB-EC"/>
</dbReference>
<dbReference type="GO" id="GO:0005829">
    <property type="term" value="C:cytosol"/>
    <property type="evidence" value="ECO:0007669"/>
    <property type="project" value="TreeGrafter"/>
</dbReference>
<comment type="caution">
    <text evidence="1">The sequence shown here is derived from an EMBL/GenBank/DDBJ whole genome shotgun (WGS) entry which is preliminary data.</text>
</comment>
<dbReference type="OrthoDB" id="3180855at2"/>
<organism evidence="1 2">
    <name type="scientific">Bifidobacterium callitrichos DSM 23973</name>
    <dbReference type="NCBI Taxonomy" id="1437609"/>
    <lineage>
        <taxon>Bacteria</taxon>
        <taxon>Bacillati</taxon>
        <taxon>Actinomycetota</taxon>
        <taxon>Actinomycetes</taxon>
        <taxon>Bifidobacteriales</taxon>
        <taxon>Bifidobacteriaceae</taxon>
        <taxon>Bifidobacterium</taxon>
    </lineage>
</organism>
<dbReference type="InterPro" id="IPR036412">
    <property type="entry name" value="HAD-like_sf"/>
</dbReference>
<dbReference type="Gene3D" id="3.30.1240.10">
    <property type="match status" value="1"/>
</dbReference>
<dbReference type="PANTHER" id="PTHR10000:SF8">
    <property type="entry name" value="HAD SUPERFAMILY HYDROLASE-LIKE, TYPE 3"/>
    <property type="match status" value="1"/>
</dbReference>
<dbReference type="Pfam" id="PF08282">
    <property type="entry name" value="Hydrolase_3"/>
    <property type="match status" value="1"/>
</dbReference>
<dbReference type="eggNOG" id="COG0561">
    <property type="taxonomic scope" value="Bacteria"/>
</dbReference>
<dbReference type="AlphaFoldDB" id="A0A086ZWG8"/>
<dbReference type="SFLD" id="SFLDS00003">
    <property type="entry name" value="Haloacid_Dehalogenase"/>
    <property type="match status" value="1"/>
</dbReference>
<dbReference type="SUPFAM" id="SSF56784">
    <property type="entry name" value="HAD-like"/>
    <property type="match status" value="1"/>
</dbReference>
<dbReference type="PANTHER" id="PTHR10000">
    <property type="entry name" value="PHOSPHOSERINE PHOSPHATASE"/>
    <property type="match status" value="1"/>
</dbReference>
<proteinExistence type="predicted"/>
<accession>A0A086ZWG8</accession>
<keyword evidence="1" id="KW-0378">Hydrolase</keyword>
<sequence>MTGRLVFLDIDGTLCDSSKHIPPSAVEAIRTARTNGCHVFIDTGRALPQIGRNILDIGFDGIISSAGARIDINGTLLQDRFLDKTTVTQVADMFDRLGINHMWQSSQGLWASPGYLRLIERIRRDIDPGYGGDQWRSLTAARQEATRSGVPLGEIMPASKCTFHAPPDSTITLDQIRRLVGDRLHIVEGSMGLDAPANGEGMIPGIDKGTGLTTVAAHYGIRVEDTIAFGDSENDLEMIQTAGIGIAMGNATPQLTHVADLTAPHVDDDGIARMFAQLELTH</sequence>
<dbReference type="Proteomes" id="UP000029072">
    <property type="component" value="Unassembled WGS sequence"/>
</dbReference>
<dbReference type="InterPro" id="IPR023214">
    <property type="entry name" value="HAD_sf"/>
</dbReference>
<protein>
    <submittedName>
        <fullName evidence="1">HAD family hydrolase</fullName>
        <ecNumber evidence="1">3.1.3.23</ecNumber>
    </submittedName>
</protein>
<dbReference type="RefSeq" id="WP_043166505.1">
    <property type="nucleotide sequence ID" value="NZ_JDUV01000013.1"/>
</dbReference>
<dbReference type="SFLD" id="SFLDG01140">
    <property type="entry name" value="C2.B:_Phosphomannomutase_and_P"/>
    <property type="match status" value="1"/>
</dbReference>
<gene>
    <name evidence="1" type="ORF">BCAL_2147</name>
</gene>
<name>A0A086ZWG8_9BIFI</name>
<dbReference type="EMBL" id="JGYS01000024">
    <property type="protein sequence ID" value="KFI50868.1"/>
    <property type="molecule type" value="Genomic_DNA"/>
</dbReference>
<dbReference type="STRING" id="1437609.BCAL_2147"/>
<evidence type="ECO:0000313" key="1">
    <source>
        <dbReference type="EMBL" id="KFI50868.1"/>
    </source>
</evidence>
<evidence type="ECO:0000313" key="2">
    <source>
        <dbReference type="Proteomes" id="UP000029072"/>
    </source>
</evidence>